<gene>
    <name evidence="1" type="ORF">OGATHE_005680</name>
</gene>
<sequence length="483" mass="53635">MVDVHVAVQRSNNDVSVFVLPDAHFCVAAVMKVFGHRRNVAGQPDLHVAFAQLLEHKTKPLKQLVSGLLAVVAVVAQRVRFKQVQRVYGHHSQLVGDDLSEEISSPVESVQLFCGDEITPDLVQLSSLQRGSRSKQVMRINVVITQTRHDLNAAIQRHDVLLAVVHKHAAHFLGHFLVHGEYLALVTWVFAVIVVPNVVPGPNNKVNFVLQIVPDPLESRLLRKVLGRLGLEPFDIVGVHRRVEGRRVRVIDSPQHGTALFTGEEHQKLALLDRIVLLEHNLVRQRVFYQQRVASDRTQGRVMTSVDVVVLDSRAVDDVIGVDVGEVAHHTALNSHAKLEQLVRQIREVLWRRDGEGVKLVNVADTGEFLVLLADPLVIVHKRLEIRLCSRLLRVDFSLVERDFGDPGLWNFTQLVEDPVRKLCALVSRRAGPLRSCLGGGVDGVCVAGDFLGHDDKIAVQLAPECQGSGQADDARTNNNNLH</sequence>
<protein>
    <submittedName>
        <fullName evidence="1">Uncharacterized protein</fullName>
    </submittedName>
</protein>
<reference evidence="1" key="2">
    <citation type="submission" date="2021-01" db="EMBL/GenBank/DDBJ databases">
        <authorList>
            <person name="Schikora-Tamarit M.A."/>
        </authorList>
    </citation>
    <scope>NUCLEOTIDE SEQUENCE</scope>
    <source>
        <strain evidence="1">NCAIM Y.01608</strain>
    </source>
</reference>
<dbReference type="Proteomes" id="UP000788993">
    <property type="component" value="Unassembled WGS sequence"/>
</dbReference>
<reference evidence="1" key="1">
    <citation type="journal article" date="2021" name="Open Biol.">
        <title>Shared evolutionary footprints suggest mitochondrial oxidative damage underlies multiple complex I losses in fungi.</title>
        <authorList>
            <person name="Schikora-Tamarit M.A."/>
            <person name="Marcet-Houben M."/>
            <person name="Nosek J."/>
            <person name="Gabaldon T."/>
        </authorList>
    </citation>
    <scope>NUCLEOTIDE SEQUENCE</scope>
    <source>
        <strain evidence="1">NCAIM Y.01608</strain>
    </source>
</reference>
<evidence type="ECO:0000313" key="2">
    <source>
        <dbReference type="Proteomes" id="UP000788993"/>
    </source>
</evidence>
<accession>A0A9P8NU92</accession>
<proteinExistence type="predicted"/>
<keyword evidence="2" id="KW-1185">Reference proteome</keyword>
<dbReference type="AlphaFoldDB" id="A0A9P8NU92"/>
<dbReference type="EMBL" id="JAEUBD010001504">
    <property type="protein sequence ID" value="KAH3659635.1"/>
    <property type="molecule type" value="Genomic_DNA"/>
</dbReference>
<organism evidence="1 2">
    <name type="scientific">Ogataea polymorpha</name>
    <dbReference type="NCBI Taxonomy" id="460523"/>
    <lineage>
        <taxon>Eukaryota</taxon>
        <taxon>Fungi</taxon>
        <taxon>Dikarya</taxon>
        <taxon>Ascomycota</taxon>
        <taxon>Saccharomycotina</taxon>
        <taxon>Pichiomycetes</taxon>
        <taxon>Pichiales</taxon>
        <taxon>Pichiaceae</taxon>
        <taxon>Ogataea</taxon>
    </lineage>
</organism>
<evidence type="ECO:0000313" key="1">
    <source>
        <dbReference type="EMBL" id="KAH3659635.1"/>
    </source>
</evidence>
<name>A0A9P8NU92_9ASCO</name>
<comment type="caution">
    <text evidence="1">The sequence shown here is derived from an EMBL/GenBank/DDBJ whole genome shotgun (WGS) entry which is preliminary data.</text>
</comment>